<name>A0AAV0HL42_9ROSI</name>
<dbReference type="SMART" id="SM00220">
    <property type="entry name" value="S_TKc"/>
    <property type="match status" value="1"/>
</dbReference>
<dbReference type="Proteomes" id="UP001154282">
    <property type="component" value="Unassembled WGS sequence"/>
</dbReference>
<dbReference type="InterPro" id="IPR017441">
    <property type="entry name" value="Protein_kinase_ATP_BS"/>
</dbReference>
<proteinExistence type="inferred from homology"/>
<dbReference type="InterPro" id="IPR008271">
    <property type="entry name" value="Ser/Thr_kinase_AS"/>
</dbReference>
<evidence type="ECO:0000259" key="9">
    <source>
        <dbReference type="PROSITE" id="PS50011"/>
    </source>
</evidence>
<evidence type="ECO:0000256" key="4">
    <source>
        <dbReference type="ARBA" id="ARBA00022777"/>
    </source>
</evidence>
<evidence type="ECO:0000313" key="11">
    <source>
        <dbReference type="Proteomes" id="UP001154282"/>
    </source>
</evidence>
<dbReference type="InterPro" id="IPR001245">
    <property type="entry name" value="Ser-Thr/Tyr_kinase_cat_dom"/>
</dbReference>
<keyword evidence="3 6" id="KW-0547">Nucleotide-binding</keyword>
<evidence type="ECO:0000256" key="6">
    <source>
        <dbReference type="PROSITE-ProRule" id="PRU10141"/>
    </source>
</evidence>
<dbReference type="SUPFAM" id="SSF56112">
    <property type="entry name" value="Protein kinase-like (PK-like)"/>
    <property type="match status" value="1"/>
</dbReference>
<evidence type="ECO:0000313" key="10">
    <source>
        <dbReference type="EMBL" id="CAI0386031.1"/>
    </source>
</evidence>
<dbReference type="Gene3D" id="1.10.510.10">
    <property type="entry name" value="Transferase(Phosphotransferase) domain 1"/>
    <property type="match status" value="1"/>
</dbReference>
<comment type="similarity">
    <text evidence="7">Belongs to the protein kinase superfamily.</text>
</comment>
<keyword evidence="5 6" id="KW-0067">ATP-binding</keyword>
<feature type="binding site" evidence="6">
    <location>
        <position position="131"/>
    </location>
    <ligand>
        <name>ATP</name>
        <dbReference type="ChEBI" id="CHEBI:30616"/>
    </ligand>
</feature>
<dbReference type="InterPro" id="IPR000719">
    <property type="entry name" value="Prot_kinase_dom"/>
</dbReference>
<sequence>MEEQGHQNGDDEESGGGCSSTTSTSSNNGRMMNGAKKKVAMADLKKSLDQLDRHLDRALMLSDGRQRNYQNIHRNKSGAAAAAAAANGMVTRRREEWEIDPRKLVVKQLIGRGTYAAVHLGTYDGQDVAVKILEYWGEEDNNEEVVVERRRSGLGERKRAQLMARLRQEASLWHQLRHPNVCQFVGAVILNTSDTNNPISRQAGGSNQELVCCVVARYHSAGTLKSYLEKHRRKKLRLRKVVKLSLQLGRGLAYLHSRKLIHRDIKPENVVVDADNKELKIIDFGVARAEPKNTGEMGGQIGTIGYMAPEVFASKPYDSKCDVYSFGICLWEIYCCEAPFAHLGFSHQTSPVVYKSVRPEIPGNCPEALAAIMKQCWEEEPAKRPAMEDVVSMLEAIVDLLNLAKTENSPLSFLPARCSCLRSHFNCNNT</sequence>
<dbReference type="Gene3D" id="3.30.200.20">
    <property type="entry name" value="Phosphorylase Kinase, domain 1"/>
    <property type="match status" value="1"/>
</dbReference>
<evidence type="ECO:0000256" key="3">
    <source>
        <dbReference type="ARBA" id="ARBA00022741"/>
    </source>
</evidence>
<keyword evidence="1 7" id="KW-0723">Serine/threonine-protein kinase</keyword>
<comment type="caution">
    <text evidence="10">The sequence shown here is derived from an EMBL/GenBank/DDBJ whole genome shotgun (WGS) entry which is preliminary data.</text>
</comment>
<dbReference type="PROSITE" id="PS00107">
    <property type="entry name" value="PROTEIN_KINASE_ATP"/>
    <property type="match status" value="1"/>
</dbReference>
<evidence type="ECO:0000256" key="1">
    <source>
        <dbReference type="ARBA" id="ARBA00022527"/>
    </source>
</evidence>
<dbReference type="InterPro" id="IPR051681">
    <property type="entry name" value="Ser/Thr_Kinases-Pseudokinases"/>
</dbReference>
<dbReference type="PROSITE" id="PS00108">
    <property type="entry name" value="PROTEIN_KINASE_ST"/>
    <property type="match status" value="1"/>
</dbReference>
<evidence type="ECO:0000256" key="5">
    <source>
        <dbReference type="ARBA" id="ARBA00022840"/>
    </source>
</evidence>
<evidence type="ECO:0000256" key="7">
    <source>
        <dbReference type="RuleBase" id="RU000304"/>
    </source>
</evidence>
<dbReference type="GO" id="GO:0004674">
    <property type="term" value="F:protein serine/threonine kinase activity"/>
    <property type="evidence" value="ECO:0007669"/>
    <property type="project" value="UniProtKB-KW"/>
</dbReference>
<feature type="domain" description="Protein kinase" evidence="9">
    <location>
        <begin position="104"/>
        <end position="398"/>
    </location>
</feature>
<reference evidence="10" key="1">
    <citation type="submission" date="2022-08" db="EMBL/GenBank/DDBJ databases">
        <authorList>
            <person name="Gutierrez-Valencia J."/>
        </authorList>
    </citation>
    <scope>NUCLEOTIDE SEQUENCE</scope>
</reference>
<dbReference type="PRINTS" id="PR00109">
    <property type="entry name" value="TYRKINASE"/>
</dbReference>
<dbReference type="PANTHER" id="PTHR44329">
    <property type="entry name" value="SERINE/THREONINE-PROTEIN KINASE TNNI3K-RELATED"/>
    <property type="match status" value="1"/>
</dbReference>
<dbReference type="GO" id="GO:0005886">
    <property type="term" value="C:plasma membrane"/>
    <property type="evidence" value="ECO:0007669"/>
    <property type="project" value="TreeGrafter"/>
</dbReference>
<evidence type="ECO:0000256" key="2">
    <source>
        <dbReference type="ARBA" id="ARBA00022679"/>
    </source>
</evidence>
<keyword evidence="4" id="KW-0418">Kinase</keyword>
<dbReference type="Pfam" id="PF07714">
    <property type="entry name" value="PK_Tyr_Ser-Thr"/>
    <property type="match status" value="1"/>
</dbReference>
<dbReference type="AlphaFoldDB" id="A0AAV0HL42"/>
<dbReference type="InterPro" id="IPR011009">
    <property type="entry name" value="Kinase-like_dom_sf"/>
</dbReference>
<feature type="region of interest" description="Disordered" evidence="8">
    <location>
        <begin position="1"/>
        <end position="33"/>
    </location>
</feature>
<evidence type="ECO:0000256" key="8">
    <source>
        <dbReference type="SAM" id="MobiDB-lite"/>
    </source>
</evidence>
<protein>
    <recommendedName>
        <fullName evidence="9">Protein kinase domain-containing protein</fullName>
    </recommendedName>
</protein>
<organism evidence="10 11">
    <name type="scientific">Linum tenue</name>
    <dbReference type="NCBI Taxonomy" id="586396"/>
    <lineage>
        <taxon>Eukaryota</taxon>
        <taxon>Viridiplantae</taxon>
        <taxon>Streptophyta</taxon>
        <taxon>Embryophyta</taxon>
        <taxon>Tracheophyta</taxon>
        <taxon>Spermatophyta</taxon>
        <taxon>Magnoliopsida</taxon>
        <taxon>eudicotyledons</taxon>
        <taxon>Gunneridae</taxon>
        <taxon>Pentapetalae</taxon>
        <taxon>rosids</taxon>
        <taxon>fabids</taxon>
        <taxon>Malpighiales</taxon>
        <taxon>Linaceae</taxon>
        <taxon>Linum</taxon>
    </lineage>
</organism>
<keyword evidence="2" id="KW-0808">Transferase</keyword>
<accession>A0AAV0HL42</accession>
<dbReference type="PROSITE" id="PS50011">
    <property type="entry name" value="PROTEIN_KINASE_DOM"/>
    <property type="match status" value="1"/>
</dbReference>
<gene>
    <name evidence="10" type="ORF">LITE_LOCUS4983</name>
</gene>
<keyword evidence="11" id="KW-1185">Reference proteome</keyword>
<dbReference type="CDD" id="cd13999">
    <property type="entry name" value="STKc_MAP3K-like"/>
    <property type="match status" value="1"/>
</dbReference>
<dbReference type="GO" id="GO:0005524">
    <property type="term" value="F:ATP binding"/>
    <property type="evidence" value="ECO:0007669"/>
    <property type="project" value="UniProtKB-UniRule"/>
</dbReference>
<dbReference type="EMBL" id="CAMGYJ010000002">
    <property type="protein sequence ID" value="CAI0386031.1"/>
    <property type="molecule type" value="Genomic_DNA"/>
</dbReference>
<dbReference type="PANTHER" id="PTHR44329:SF160">
    <property type="entry name" value="OS05G0577700 PROTEIN"/>
    <property type="match status" value="1"/>
</dbReference>